<proteinExistence type="predicted"/>
<sequence length="62" mass="6699">MLERLKKMGATSPHNPSLKKGGDMRKGGHKGGYSKVGAMPQVYRGNSLKAYLLGVERPCPLT</sequence>
<name>A0A0K2X711_9HELI</name>
<feature type="region of interest" description="Disordered" evidence="1">
    <location>
        <begin position="1"/>
        <end position="37"/>
    </location>
</feature>
<dbReference type="Proteomes" id="UP000045175">
    <property type="component" value="Unassembled WGS sequence"/>
</dbReference>
<keyword evidence="5" id="KW-1185">Reference proteome</keyword>
<evidence type="ECO:0000313" key="4">
    <source>
        <dbReference type="EMBL" id="CRF45054.1"/>
    </source>
</evidence>
<dbReference type="EMBL" id="CDML01000055">
    <property type="protein sequence ID" value="CRF41806.1"/>
    <property type="molecule type" value="Genomic_DNA"/>
</dbReference>
<evidence type="ECO:0000256" key="1">
    <source>
        <dbReference type="SAM" id="MobiDB-lite"/>
    </source>
</evidence>
<evidence type="ECO:0000313" key="3">
    <source>
        <dbReference type="EMBL" id="CRF43342.1"/>
    </source>
</evidence>
<evidence type="ECO:0000313" key="5">
    <source>
        <dbReference type="Proteomes" id="UP000038622"/>
    </source>
</evidence>
<dbReference type="Proteomes" id="UP000041394">
    <property type="component" value="Unassembled WGS sequence"/>
</dbReference>
<evidence type="ECO:0000313" key="6">
    <source>
        <dbReference type="Proteomes" id="UP000041394"/>
    </source>
</evidence>
<gene>
    <name evidence="2" type="ORF">HAL011_16240</name>
    <name evidence="3" type="ORF">HAL013_15760</name>
    <name evidence="4" type="ORF">HAL09_16870</name>
</gene>
<reference evidence="6 7" key="2">
    <citation type="submission" date="2014-12" db="EMBL/GenBank/DDBJ databases">
        <authorList>
            <person name="Jaenicke S."/>
        </authorList>
    </citation>
    <scope>NUCLEOTIDE SEQUENCE [LARGE SCALE GENOMIC DNA]</scope>
</reference>
<organism evidence="2 5">
    <name type="scientific">Helicobacter ailurogastricus</name>
    <dbReference type="NCBI Taxonomy" id="1578720"/>
    <lineage>
        <taxon>Bacteria</taxon>
        <taxon>Pseudomonadati</taxon>
        <taxon>Campylobacterota</taxon>
        <taxon>Epsilonproteobacteria</taxon>
        <taxon>Campylobacterales</taxon>
        <taxon>Helicobacteraceae</taxon>
        <taxon>Helicobacter</taxon>
    </lineage>
</organism>
<evidence type="ECO:0000313" key="7">
    <source>
        <dbReference type="Proteomes" id="UP000045175"/>
    </source>
</evidence>
<dbReference type="EMBL" id="CDMH01000064">
    <property type="protein sequence ID" value="CRF43342.1"/>
    <property type="molecule type" value="Genomic_DNA"/>
</dbReference>
<protein>
    <submittedName>
        <fullName evidence="2">Uncharacterized protein</fullName>
    </submittedName>
</protein>
<dbReference type="EMBL" id="CDMN01000071">
    <property type="protein sequence ID" value="CRF45054.1"/>
    <property type="molecule type" value="Genomic_DNA"/>
</dbReference>
<dbReference type="AlphaFoldDB" id="A0A0K2X711"/>
<reference evidence="5" key="3">
    <citation type="submission" date="2014-12" db="EMBL/GenBank/DDBJ databases">
        <authorList>
            <person name="Smet A."/>
        </authorList>
    </citation>
    <scope>NUCLEOTIDE SEQUENCE [LARGE SCALE GENOMIC DNA]</scope>
</reference>
<dbReference type="STRING" id="1578720.HAL011_16240"/>
<dbReference type="Proteomes" id="UP000038622">
    <property type="component" value="Unassembled WGS sequence"/>
</dbReference>
<evidence type="ECO:0000313" key="2">
    <source>
        <dbReference type="EMBL" id="CRF41806.1"/>
    </source>
</evidence>
<accession>A0A0K2X711</accession>
<reference evidence="2" key="1">
    <citation type="submission" date="2014-12" db="EMBL/GenBank/DDBJ databases">
        <title>Whole genome sequences of four Staphylococcus schleiferi canine isolates.</title>
        <authorList>
            <person name="Misic A.M."/>
            <person name="Cain C."/>
            <person name="Morris D.O."/>
            <person name="Rankin S."/>
            <person name="Beiting D."/>
        </authorList>
    </citation>
    <scope>NUCLEOTIDE SEQUENCE</scope>
    <source>
        <strain evidence="2">ASB11</strain>
        <strain evidence="3">ASB13</strain>
        <strain evidence="4">ASB9</strain>
    </source>
</reference>